<gene>
    <name evidence="1" type="ORF">BC938DRAFT_482405</name>
</gene>
<dbReference type="InterPro" id="IPR006966">
    <property type="entry name" value="Peroxin-3"/>
</dbReference>
<dbReference type="AlphaFoldDB" id="A0A433QE65"/>
<dbReference type="EMBL" id="RBNJ01007299">
    <property type="protein sequence ID" value="RUS28052.1"/>
    <property type="molecule type" value="Genomic_DNA"/>
</dbReference>
<dbReference type="GO" id="GO:0005778">
    <property type="term" value="C:peroxisomal membrane"/>
    <property type="evidence" value="ECO:0007669"/>
    <property type="project" value="InterPro"/>
</dbReference>
<evidence type="ECO:0000313" key="2">
    <source>
        <dbReference type="Proteomes" id="UP000274822"/>
    </source>
</evidence>
<organism evidence="1 2">
    <name type="scientific">Jimgerdemannia flammicorona</name>
    <dbReference type="NCBI Taxonomy" id="994334"/>
    <lineage>
        <taxon>Eukaryota</taxon>
        <taxon>Fungi</taxon>
        <taxon>Fungi incertae sedis</taxon>
        <taxon>Mucoromycota</taxon>
        <taxon>Mucoromycotina</taxon>
        <taxon>Endogonomycetes</taxon>
        <taxon>Endogonales</taxon>
        <taxon>Endogonaceae</taxon>
        <taxon>Jimgerdemannia</taxon>
    </lineage>
</organism>
<dbReference type="PANTHER" id="PTHR28080">
    <property type="entry name" value="PEROXISOMAL BIOGENESIS FACTOR 3"/>
    <property type="match status" value="1"/>
</dbReference>
<dbReference type="Proteomes" id="UP000274822">
    <property type="component" value="Unassembled WGS sequence"/>
</dbReference>
<name>A0A433QE65_9FUNG</name>
<dbReference type="GO" id="GO:0030674">
    <property type="term" value="F:protein-macromolecule adaptor activity"/>
    <property type="evidence" value="ECO:0007669"/>
    <property type="project" value="TreeGrafter"/>
</dbReference>
<evidence type="ECO:0000313" key="1">
    <source>
        <dbReference type="EMBL" id="RUS28052.1"/>
    </source>
</evidence>
<proteinExistence type="predicted"/>
<reference evidence="1 2" key="1">
    <citation type="journal article" date="2018" name="New Phytol.">
        <title>Phylogenomics of Endogonaceae and evolution of mycorrhizas within Mucoromycota.</title>
        <authorList>
            <person name="Chang Y."/>
            <person name="Desiro A."/>
            <person name="Na H."/>
            <person name="Sandor L."/>
            <person name="Lipzen A."/>
            <person name="Clum A."/>
            <person name="Barry K."/>
            <person name="Grigoriev I.V."/>
            <person name="Martin F.M."/>
            <person name="Stajich J.E."/>
            <person name="Smith M.E."/>
            <person name="Bonito G."/>
            <person name="Spatafora J.W."/>
        </authorList>
    </citation>
    <scope>NUCLEOTIDE SEQUENCE [LARGE SCALE GENOMIC DNA]</scope>
    <source>
        <strain evidence="1 2">AD002</strain>
    </source>
</reference>
<dbReference type="Pfam" id="PF04882">
    <property type="entry name" value="Peroxin-3"/>
    <property type="match status" value="1"/>
</dbReference>
<dbReference type="GO" id="GO:0045046">
    <property type="term" value="P:protein import into peroxisome membrane"/>
    <property type="evidence" value="ECO:0007669"/>
    <property type="project" value="TreeGrafter"/>
</dbReference>
<protein>
    <submittedName>
        <fullName evidence="1">Peroxin-3</fullName>
    </submittedName>
</protein>
<dbReference type="PANTHER" id="PTHR28080:SF1">
    <property type="entry name" value="PEROXISOMAL BIOGENESIS FACTOR 3"/>
    <property type="match status" value="1"/>
</dbReference>
<comment type="caution">
    <text evidence="1">The sequence shown here is derived from an EMBL/GenBank/DDBJ whole genome shotgun (WGS) entry which is preliminary data.</text>
</comment>
<sequence length="204" mass="23073">MALKQSTTYTDIVGLVDRIRAGVEYEVQEHGSEAQRVAFDFRPTMLPDDRAEERDVLVQAGFIKPEEEGESEGEEARVEAEIRRLLDETRDFIDSPDFQTVLRSCLDEVFSLFLPNTFAKTFFPLDPPAFDVPKIREITRQEEEDRTVPVAVPFANLLPAVSRQVHLVVNGTPNEYVKTLAYIKELQGFSAIIYSSFEEVVAAA</sequence>
<keyword evidence="2" id="KW-1185">Reference proteome</keyword>
<accession>A0A433QE65</accession>